<gene>
    <name evidence="4" type="ORF">EHS25_003006</name>
</gene>
<dbReference type="AlphaFoldDB" id="A0A427YCG3"/>
<dbReference type="STRING" id="1890683.A0A427YCG3"/>
<protein>
    <recommendedName>
        <fullName evidence="3">DNA/pantothenate metabolism flavoprotein C-terminal domain-containing protein</fullName>
    </recommendedName>
</protein>
<comment type="caution">
    <text evidence="4">The sequence shown here is derived from an EMBL/GenBank/DDBJ whole genome shotgun (WGS) entry which is preliminary data.</text>
</comment>
<accession>A0A427YCG3</accession>
<dbReference type="OrthoDB" id="70224at2759"/>
<dbReference type="SUPFAM" id="SSF102645">
    <property type="entry name" value="CoaB-like"/>
    <property type="match status" value="1"/>
</dbReference>
<evidence type="ECO:0000313" key="4">
    <source>
        <dbReference type="EMBL" id="RSH88778.1"/>
    </source>
</evidence>
<feature type="domain" description="DNA/pantothenate metabolism flavoprotein C-terminal" evidence="3">
    <location>
        <begin position="198"/>
        <end position="290"/>
    </location>
</feature>
<reference evidence="4 5" key="1">
    <citation type="submission" date="2018-11" db="EMBL/GenBank/DDBJ databases">
        <title>Genome sequence of Saitozyma podzolica DSM 27192.</title>
        <authorList>
            <person name="Aliyu H."/>
            <person name="Gorte O."/>
            <person name="Ochsenreither K."/>
        </authorList>
    </citation>
    <scope>NUCLEOTIDE SEQUENCE [LARGE SCALE GENOMIC DNA]</scope>
    <source>
        <strain evidence="4 5">DSM 27192</strain>
    </source>
</reference>
<dbReference type="InterPro" id="IPR007085">
    <property type="entry name" value="DNA/pantothenate-metab_flavo_C"/>
</dbReference>
<comment type="similarity">
    <text evidence="1">Belongs to the PPC synthetase family.</text>
</comment>
<name>A0A427YCG3_9TREE</name>
<dbReference type="Proteomes" id="UP000279259">
    <property type="component" value="Unassembled WGS sequence"/>
</dbReference>
<dbReference type="PANTHER" id="PTHR12290">
    <property type="entry name" value="CORNICHON-RELATED"/>
    <property type="match status" value="1"/>
</dbReference>
<sequence>MNSSASSVDATNSVPSTSTAFSTESYFQSQKPPPNLEDKCSRIQAFVDRWFNVSTKRVVLVTSGGTTVPLESNTVRFLDNFSAGTRGATSAEYFLSQGYAVIFLHRIHSLRPFSRHYSHSLNPFLDLLSIVSSQSASSDSNRDQIIVSPEHATRLLPVLRAYNAAQDAGSLLQIDFQTINDYLWLLKRVSGIMAPLGRRGMFYLAAAVSDFFLPEDKMAEHKIQSGHGTLSLEMDQVPKVLRPLVQEWTPEGYIVSFKLETDPELLIPKARAALSRYGHQLVIGNELHRRKYEVVFVERADYGNGVSSASTTTTPRKGAGDSRLKGVETPPVLNADVASKQLGEIYRETWLRLDDLVPGDQDGMDEVEIEELIVRELVARHARWLEASKKTP</sequence>
<dbReference type="Gene3D" id="3.40.50.10300">
    <property type="entry name" value="CoaB-like"/>
    <property type="match status" value="1"/>
</dbReference>
<dbReference type="GO" id="GO:0003824">
    <property type="term" value="F:catalytic activity"/>
    <property type="evidence" value="ECO:0007669"/>
    <property type="project" value="UniProtKB-ARBA"/>
</dbReference>
<organism evidence="4 5">
    <name type="scientific">Saitozyma podzolica</name>
    <dbReference type="NCBI Taxonomy" id="1890683"/>
    <lineage>
        <taxon>Eukaryota</taxon>
        <taxon>Fungi</taxon>
        <taxon>Dikarya</taxon>
        <taxon>Basidiomycota</taxon>
        <taxon>Agaricomycotina</taxon>
        <taxon>Tremellomycetes</taxon>
        <taxon>Tremellales</taxon>
        <taxon>Trimorphomycetaceae</taxon>
        <taxon>Saitozyma</taxon>
    </lineage>
</organism>
<feature type="compositionally biased region" description="Polar residues" evidence="2">
    <location>
        <begin position="306"/>
        <end position="315"/>
    </location>
</feature>
<evidence type="ECO:0000256" key="2">
    <source>
        <dbReference type="SAM" id="MobiDB-lite"/>
    </source>
</evidence>
<evidence type="ECO:0000259" key="3">
    <source>
        <dbReference type="Pfam" id="PF04127"/>
    </source>
</evidence>
<dbReference type="EMBL" id="RSCD01000016">
    <property type="protein sequence ID" value="RSH88778.1"/>
    <property type="molecule type" value="Genomic_DNA"/>
</dbReference>
<evidence type="ECO:0000256" key="1">
    <source>
        <dbReference type="ARBA" id="ARBA00005703"/>
    </source>
</evidence>
<evidence type="ECO:0000313" key="5">
    <source>
        <dbReference type="Proteomes" id="UP000279259"/>
    </source>
</evidence>
<proteinExistence type="inferred from homology"/>
<feature type="region of interest" description="Disordered" evidence="2">
    <location>
        <begin position="306"/>
        <end position="327"/>
    </location>
</feature>
<dbReference type="Pfam" id="PF04127">
    <property type="entry name" value="DFP"/>
    <property type="match status" value="1"/>
</dbReference>
<dbReference type="GO" id="GO:0015937">
    <property type="term" value="P:coenzyme A biosynthetic process"/>
    <property type="evidence" value="ECO:0007669"/>
    <property type="project" value="UniProtKB-ARBA"/>
</dbReference>
<dbReference type="InterPro" id="IPR035929">
    <property type="entry name" value="CoaB-like_sf"/>
</dbReference>
<keyword evidence="5" id="KW-1185">Reference proteome</keyword>